<accession>A0LRY1</accession>
<dbReference type="RefSeq" id="WP_011719254.1">
    <property type="nucleotide sequence ID" value="NC_008578.1"/>
</dbReference>
<protein>
    <submittedName>
        <fullName evidence="5">N-acetylmuramoyl-L-alanine amidase, family 2</fullName>
    </submittedName>
</protein>
<feature type="signal peptide" evidence="2">
    <location>
        <begin position="1"/>
        <end position="24"/>
    </location>
</feature>
<evidence type="ECO:0000259" key="3">
    <source>
        <dbReference type="SMART" id="SM00644"/>
    </source>
</evidence>
<proteinExistence type="inferred from homology"/>
<dbReference type="HOGENOM" id="CLU_320478_0_0_11"/>
<dbReference type="SMART" id="SM00701">
    <property type="entry name" value="PGRP"/>
    <property type="match status" value="1"/>
</dbReference>
<dbReference type="SMART" id="SM00644">
    <property type="entry name" value="Ami_2"/>
    <property type="match status" value="1"/>
</dbReference>
<evidence type="ECO:0000259" key="4">
    <source>
        <dbReference type="SMART" id="SM00701"/>
    </source>
</evidence>
<dbReference type="Gene3D" id="2.60.40.4070">
    <property type="match status" value="1"/>
</dbReference>
<evidence type="ECO:0000313" key="6">
    <source>
        <dbReference type="Proteomes" id="UP000008221"/>
    </source>
</evidence>
<comment type="similarity">
    <text evidence="1">Belongs to the N-acetylmuramoyl-L-alanine amidase 2 family.</text>
</comment>
<dbReference type="InterPro" id="IPR006619">
    <property type="entry name" value="PGRP_domain_met/bac"/>
</dbReference>
<evidence type="ECO:0000256" key="1">
    <source>
        <dbReference type="ARBA" id="ARBA00007553"/>
    </source>
</evidence>
<dbReference type="KEGG" id="ace:Acel_0417"/>
<dbReference type="Pfam" id="PF01510">
    <property type="entry name" value="Amidase_2"/>
    <property type="match status" value="1"/>
</dbReference>
<dbReference type="InterPro" id="IPR002502">
    <property type="entry name" value="Amidase_domain"/>
</dbReference>
<dbReference type="SUPFAM" id="SSF55846">
    <property type="entry name" value="N-acetylmuramoyl-L-alanine amidase-like"/>
    <property type="match status" value="1"/>
</dbReference>
<dbReference type="GO" id="GO:0009253">
    <property type="term" value="P:peptidoglycan catabolic process"/>
    <property type="evidence" value="ECO:0007669"/>
    <property type="project" value="InterPro"/>
</dbReference>
<dbReference type="InterPro" id="IPR025965">
    <property type="entry name" value="FlgD/Vpr_Ig-like"/>
</dbReference>
<feature type="domain" description="Peptidoglycan recognition protein family" evidence="4">
    <location>
        <begin position="179"/>
        <end position="326"/>
    </location>
</feature>
<name>A0LRY1_ACIC1</name>
<dbReference type="GO" id="GO:0008745">
    <property type="term" value="F:N-acetylmuramoyl-L-alanine amidase activity"/>
    <property type="evidence" value="ECO:0007669"/>
    <property type="project" value="InterPro"/>
</dbReference>
<dbReference type="eggNOG" id="COG3858">
    <property type="taxonomic scope" value="Bacteria"/>
</dbReference>
<dbReference type="Proteomes" id="UP000008221">
    <property type="component" value="Chromosome"/>
</dbReference>
<dbReference type="AlphaFoldDB" id="A0LRY1"/>
<dbReference type="InterPro" id="IPR015510">
    <property type="entry name" value="PGRP"/>
</dbReference>
<dbReference type="STRING" id="351607.Acel_0417"/>
<dbReference type="OrthoDB" id="514320at2"/>
<dbReference type="InterPro" id="IPR036505">
    <property type="entry name" value="Amidase/PGRP_sf"/>
</dbReference>
<keyword evidence="2" id="KW-0732">Signal</keyword>
<dbReference type="CDD" id="cd06583">
    <property type="entry name" value="PGRP"/>
    <property type="match status" value="1"/>
</dbReference>
<reference evidence="5 6" key="1">
    <citation type="journal article" date="2009" name="Genome Res.">
        <title>Complete genome of the cellulolytic thermophile Acidothermus cellulolyticus 11B provides insights into its ecophysiological and evolutionary adaptations.</title>
        <authorList>
            <person name="Barabote R.D."/>
            <person name="Xie G."/>
            <person name="Leu D.H."/>
            <person name="Normand P."/>
            <person name="Necsulea A."/>
            <person name="Daubin V."/>
            <person name="Medigue C."/>
            <person name="Adney W.S."/>
            <person name="Xu X.C."/>
            <person name="Lapidus A."/>
            <person name="Parales R.E."/>
            <person name="Detter C."/>
            <person name="Pujic P."/>
            <person name="Bruce D."/>
            <person name="Lavire C."/>
            <person name="Challacombe J.F."/>
            <person name="Brettin T.S."/>
            <person name="Berry A.M."/>
        </authorList>
    </citation>
    <scope>NUCLEOTIDE SEQUENCE [LARGE SCALE GENOMIC DNA]</scope>
    <source>
        <strain evidence="6">ATCC 43068 / DSM 8971 / 11B</strain>
    </source>
</reference>
<evidence type="ECO:0000256" key="2">
    <source>
        <dbReference type="SAM" id="SignalP"/>
    </source>
</evidence>
<dbReference type="PANTHER" id="PTHR11022:SF41">
    <property type="entry name" value="PEPTIDOGLYCAN-RECOGNITION PROTEIN LC-RELATED"/>
    <property type="match status" value="1"/>
</dbReference>
<feature type="domain" description="N-acetylmuramoyl-L-alanine amidase" evidence="3">
    <location>
        <begin position="196"/>
        <end position="360"/>
    </location>
</feature>
<sequence length="905" mass="93238">MRRALILPALLALPIGLLVAPVISAPTPTPHAVAPRVYHHSLNVPPQPVTSGGLVTTGELATKPFRAVGLSWRHDPAITNLKAEIRVRTDGRWTSWQDVEASDIGADRSTDSGRVAPRDATEPLWVDHADGVQVRLIAYTGDEPKDLRIELIDPGTSAADAHPGPPHPLQTAVAAAAQPQIYTRAQWGADESLRLSACPDGPQYTGPAKVGFVHHTVTGNSYTPADVPAIIRSIYAYHVQGEGWCDIGYNFLVDQFGRIWEGRYGGVDKNVLGAHTGGFNTNSFGVAMIGTFTTAVPPTAMVNAVAALMAWKFTINYDNPLGTATLVAASFSGSRYPAGTPVTLNVVSGHRDVDLTDCPGDGGYSVLPAIRQLAAQDMGNSGLVQPSAVVTQRTVSGNGSVRVTAGMMSPGDWTLAVQNSAGATVRTVSGSGSTVDVTWDMTDDSGVPVPPGPYTLTLSSVQNGNAAYPWSTTVVVGAPFGSLDGATAPALNTVEVRGWALSGLSDDPVTVRVTVSGATVGTTTATAPRPDVAAVFPGYSINHGYDATFSASPGYHTVCTFGVSTIGGPDTLLGCQGVTVPGPSMTGNPQGNFETIRGGPGVVEVTGWALDPDTVNPITVHVYVDGAFATAITADGNRPDVAAVFPQYGPAHGFDGFVTGLYGGTHTVCVYAINVGPGTVNPVLGCKQVSLPGGNPFGNFEAAQGLPGAARVTGWTIDPDTANPILVHVYVDGRFAGLGRADGNRPDVAAAFPGYGAAHGFDVTVPVSYGGRHQVCVYSINVGVGSVNPLLGCRTVTLPTGVPFGSLDTAVGGSGTIHVTGWAIDPDVVTPIVVHIYVDGRGAVALTANGYRPDVAAAFTGYGSAHGFAGDVGASPGTHLVCAYGINVGPGNVNPLFRCLRVTVR</sequence>
<dbReference type="PANTHER" id="PTHR11022">
    <property type="entry name" value="PEPTIDOGLYCAN RECOGNITION PROTEIN"/>
    <property type="match status" value="1"/>
</dbReference>
<feature type="chain" id="PRO_5039108441" evidence="2">
    <location>
        <begin position="25"/>
        <end position="905"/>
    </location>
</feature>
<dbReference type="GO" id="GO:0008270">
    <property type="term" value="F:zinc ion binding"/>
    <property type="evidence" value="ECO:0007669"/>
    <property type="project" value="InterPro"/>
</dbReference>
<dbReference type="eggNOG" id="COG5479">
    <property type="taxonomic scope" value="Bacteria"/>
</dbReference>
<dbReference type="Pfam" id="PF13860">
    <property type="entry name" value="FlgD_ig"/>
    <property type="match status" value="1"/>
</dbReference>
<dbReference type="EMBL" id="CP000481">
    <property type="protein sequence ID" value="ABK52191.1"/>
    <property type="molecule type" value="Genomic_DNA"/>
</dbReference>
<gene>
    <name evidence="5" type="ordered locus">Acel_0417</name>
</gene>
<evidence type="ECO:0000313" key="5">
    <source>
        <dbReference type="EMBL" id="ABK52191.1"/>
    </source>
</evidence>
<dbReference type="InParanoid" id="A0LRY1"/>
<organism evidence="5 6">
    <name type="scientific">Acidothermus cellulolyticus (strain ATCC 43068 / DSM 8971 / 11B)</name>
    <dbReference type="NCBI Taxonomy" id="351607"/>
    <lineage>
        <taxon>Bacteria</taxon>
        <taxon>Bacillati</taxon>
        <taxon>Actinomycetota</taxon>
        <taxon>Actinomycetes</taxon>
        <taxon>Acidothermales</taxon>
        <taxon>Acidothermaceae</taxon>
        <taxon>Acidothermus</taxon>
    </lineage>
</organism>
<keyword evidence="6" id="KW-1185">Reference proteome</keyword>
<dbReference type="Gene3D" id="3.40.80.10">
    <property type="entry name" value="Peptidoglycan recognition protein-like"/>
    <property type="match status" value="1"/>
</dbReference>